<accession>A0AB37QKZ9</accession>
<evidence type="ECO:0000256" key="8">
    <source>
        <dbReference type="ARBA" id="ARBA00029447"/>
    </source>
</evidence>
<dbReference type="SUPFAM" id="SSF58104">
    <property type="entry name" value="Methyl-accepting chemotaxis protein (MCP) signaling domain"/>
    <property type="match status" value="1"/>
</dbReference>
<dbReference type="GO" id="GO:0005886">
    <property type="term" value="C:plasma membrane"/>
    <property type="evidence" value="ECO:0007669"/>
    <property type="project" value="UniProtKB-SubCell"/>
</dbReference>
<dbReference type="PROSITE" id="PS50111">
    <property type="entry name" value="CHEMOTAXIS_TRANSDUC_2"/>
    <property type="match status" value="1"/>
</dbReference>
<dbReference type="PANTHER" id="PTHR32089:SF112">
    <property type="entry name" value="LYSOZYME-LIKE PROTEIN-RELATED"/>
    <property type="match status" value="1"/>
</dbReference>
<dbReference type="Pfam" id="PF08376">
    <property type="entry name" value="NIT"/>
    <property type="match status" value="1"/>
</dbReference>
<evidence type="ECO:0000256" key="7">
    <source>
        <dbReference type="ARBA" id="ARBA00023224"/>
    </source>
</evidence>
<dbReference type="GO" id="GO:0006935">
    <property type="term" value="P:chemotaxis"/>
    <property type="evidence" value="ECO:0007669"/>
    <property type="project" value="UniProtKB-ARBA"/>
</dbReference>
<evidence type="ECO:0000256" key="3">
    <source>
        <dbReference type="ARBA" id="ARBA00022481"/>
    </source>
</evidence>
<name>A0AB37QKZ9_9PSED</name>
<evidence type="ECO:0000256" key="4">
    <source>
        <dbReference type="ARBA" id="ARBA00022692"/>
    </source>
</evidence>
<dbReference type="EMBL" id="RBSH01000232">
    <property type="protein sequence ID" value="RMR97699.1"/>
    <property type="molecule type" value="Genomic_DNA"/>
</dbReference>
<comment type="similarity">
    <text evidence="8">Belongs to the methyl-accepting chemotaxis (MCP) protein family.</text>
</comment>
<keyword evidence="6 10" id="KW-0472">Membrane</keyword>
<dbReference type="SMART" id="SM00283">
    <property type="entry name" value="MA"/>
    <property type="match status" value="1"/>
</dbReference>
<sequence>MFDIKSRSRYSFHVLAMACFQIKADRQVKLATTRPKQMDGGRTGYGRLIIESSLVIKTSVLIKRWATVIFIESLRVTRSVMLRNAPLSMKLLLILIFPLLGFLAFAGLYVADKSETLGDNSRAVTATSVARTLSDVVTTLQRERGASGVFLGSGGKTMQDKLRSLRQETDKAMVEMRAQSTEGLSGTENVSRALDDVIALRLKVDALAINNTESGARFTDIIKVLIGFTYSLEATIEDPQILRALSSLNQFVDMKERAGRERVLLGLAFNQNRFDAALLSRFSRNLGEFSGYYEAFQRWSPEVFKTKLNAVLQQPASLEVARLQRLGFDTPLGDPLNVKPEDWFNLATSRIDMMAQVETELGQTVVSLASDARNEAERSLYVAIGTVVMMLIVVLWLASVIIRNIKIAVVDVNRTLVALSTRDLTARTRYIGKDEFGEISRNLDNMAQQISDVIREIGSATAQVATAAEQSSAVALQTSQNVAQQRQGTDQVATAISQMSSTVKDVARSTTDASEMSQRVNASTMQGKAEIENTISLIQGLSLQAQQTSQIIGELKGESNSISSVLDVIRGVADQTNLLALNAAIEAARAGEQGRGFAVVADEVRNLAKKTQDSTVSIQQMIANLQSGSERAAASMQETLGKAQEGASNVVRAGELLEEIAEGIASISDRNIQVASAAEEQSLVAEEIHRNVHDINALVIQVSAGAEQTAVTSRELARLAEQQQGLVGRFKVS</sequence>
<gene>
    <name evidence="13" type="ORF">ALP74_04963</name>
</gene>
<dbReference type="CDD" id="cd11386">
    <property type="entry name" value="MCP_signal"/>
    <property type="match status" value="1"/>
</dbReference>
<evidence type="ECO:0000256" key="1">
    <source>
        <dbReference type="ARBA" id="ARBA00004651"/>
    </source>
</evidence>
<dbReference type="PANTHER" id="PTHR32089">
    <property type="entry name" value="METHYL-ACCEPTING CHEMOTAXIS PROTEIN MCPB"/>
    <property type="match status" value="1"/>
</dbReference>
<reference evidence="13 14" key="1">
    <citation type="submission" date="2018-08" db="EMBL/GenBank/DDBJ databases">
        <title>Recombination of ecologically and evolutionarily significant loci maintains genetic cohesion in the Pseudomonas syringae species complex.</title>
        <authorList>
            <person name="Dillon M."/>
            <person name="Thakur S."/>
            <person name="Almeida R.N.D."/>
            <person name="Weir B.S."/>
            <person name="Guttman D.S."/>
        </authorList>
    </citation>
    <scope>NUCLEOTIDE SEQUENCE [LARGE SCALE GENOMIC DNA]</scope>
    <source>
        <strain evidence="13 14">ICMP 5019</strain>
    </source>
</reference>
<keyword evidence="5 10" id="KW-1133">Transmembrane helix</keyword>
<dbReference type="PROSITE" id="PS50885">
    <property type="entry name" value="HAMP"/>
    <property type="match status" value="1"/>
</dbReference>
<dbReference type="AlphaFoldDB" id="A0AB37QKZ9"/>
<dbReference type="InterPro" id="IPR004089">
    <property type="entry name" value="MCPsignal_dom"/>
</dbReference>
<feature type="domain" description="HAMP" evidence="12">
    <location>
        <begin position="403"/>
        <end position="455"/>
    </location>
</feature>
<dbReference type="GO" id="GO:0007165">
    <property type="term" value="P:signal transduction"/>
    <property type="evidence" value="ECO:0007669"/>
    <property type="project" value="UniProtKB-KW"/>
</dbReference>
<dbReference type="FunFam" id="1.10.287.950:FF:000001">
    <property type="entry name" value="Methyl-accepting chemotaxis sensory transducer"/>
    <property type="match status" value="1"/>
</dbReference>
<feature type="domain" description="Methyl-accepting transducer" evidence="11">
    <location>
        <begin position="460"/>
        <end position="696"/>
    </location>
</feature>
<evidence type="ECO:0000313" key="14">
    <source>
        <dbReference type="Proteomes" id="UP000272613"/>
    </source>
</evidence>
<evidence type="ECO:0000259" key="12">
    <source>
        <dbReference type="PROSITE" id="PS50885"/>
    </source>
</evidence>
<dbReference type="InterPro" id="IPR003660">
    <property type="entry name" value="HAMP_dom"/>
</dbReference>
<evidence type="ECO:0000256" key="9">
    <source>
        <dbReference type="PROSITE-ProRule" id="PRU00284"/>
    </source>
</evidence>
<evidence type="ECO:0000313" key="13">
    <source>
        <dbReference type="EMBL" id="RMR97699.1"/>
    </source>
</evidence>
<dbReference type="InterPro" id="IPR013587">
    <property type="entry name" value="Nitrate/nitrite_sensing"/>
</dbReference>
<comment type="caution">
    <text evidence="13">The sequence shown here is derived from an EMBL/GenBank/DDBJ whole genome shotgun (WGS) entry which is preliminary data.</text>
</comment>
<evidence type="ECO:0000259" key="11">
    <source>
        <dbReference type="PROSITE" id="PS50111"/>
    </source>
</evidence>
<dbReference type="Gene3D" id="1.10.287.950">
    <property type="entry name" value="Methyl-accepting chemotaxis protein"/>
    <property type="match status" value="1"/>
</dbReference>
<keyword evidence="4 10" id="KW-0812">Transmembrane</keyword>
<evidence type="ECO:0000256" key="2">
    <source>
        <dbReference type="ARBA" id="ARBA00022475"/>
    </source>
</evidence>
<organism evidence="13 14">
    <name type="scientific">Pseudomonas coronafaciens pv. garcae</name>
    <dbReference type="NCBI Taxonomy" id="251653"/>
    <lineage>
        <taxon>Bacteria</taxon>
        <taxon>Pseudomonadati</taxon>
        <taxon>Pseudomonadota</taxon>
        <taxon>Gammaproteobacteria</taxon>
        <taxon>Pseudomonadales</taxon>
        <taxon>Pseudomonadaceae</taxon>
        <taxon>Pseudomonas</taxon>
        <taxon>Pseudomonas coronafaciens</taxon>
    </lineage>
</organism>
<feature type="transmembrane region" description="Helical" evidence="10">
    <location>
        <begin position="91"/>
        <end position="111"/>
    </location>
</feature>
<evidence type="ECO:0000256" key="6">
    <source>
        <dbReference type="ARBA" id="ARBA00023136"/>
    </source>
</evidence>
<keyword evidence="7 9" id="KW-0807">Transducer</keyword>
<dbReference type="Pfam" id="PF00015">
    <property type="entry name" value="MCPsignal"/>
    <property type="match status" value="1"/>
</dbReference>
<feature type="transmembrane region" description="Helical" evidence="10">
    <location>
        <begin position="380"/>
        <end position="402"/>
    </location>
</feature>
<evidence type="ECO:0000256" key="10">
    <source>
        <dbReference type="SAM" id="Phobius"/>
    </source>
</evidence>
<protein>
    <submittedName>
        <fullName evidence="13">Methyl-accepting chemotaxis protein</fullName>
    </submittedName>
</protein>
<keyword evidence="3" id="KW-0488">Methylation</keyword>
<comment type="subcellular location">
    <subcellularLocation>
        <location evidence="1">Cell membrane</location>
        <topology evidence="1">Multi-pass membrane protein</topology>
    </subcellularLocation>
</comment>
<keyword evidence="2" id="KW-1003">Cell membrane</keyword>
<proteinExistence type="inferred from homology"/>
<dbReference type="Proteomes" id="UP000272613">
    <property type="component" value="Unassembled WGS sequence"/>
</dbReference>
<evidence type="ECO:0000256" key="5">
    <source>
        <dbReference type="ARBA" id="ARBA00022989"/>
    </source>
</evidence>